<sequence>MAARVLPLLSSFLFLSLAVLAVSAGSDFEDENPLRLVTDARFRGLERAIHGALGNALHVPAFTRFARTYGKTYASIAEIKHRFRIFVDSLQLIRSTNSKSLPYTLGINRFADMTWDEFRSHHLGASQNCSAAASAAGIPNTLKSTAVPERKDWREEGIVSPVKAQGHCGSCWTFSATGALEAAYAQATGNQILLSEQQLVDCAFNFDNNGCRGGLPSHAFEYIKYAGGLDTAESYPYTATNGVCRFRPEAVGVKVRASVNVTEGDEAELRYAVGVVRPVSVAFQVIPEFRLYKGGVFTTDSCKTGPMDVNHAVLAVGYGVEQGVPYWLVKNSWGQDWGLDGYFKMVMGKNMCGIATCASFPIIEV</sequence>
<keyword evidence="7" id="KW-1185">Reference proteome</keyword>
<feature type="chain" id="PRO_5043574576" evidence="3">
    <location>
        <begin position="25"/>
        <end position="365"/>
    </location>
</feature>
<organism evidence="6 7">
    <name type="scientific">Aristolochia fimbriata</name>
    <name type="common">White veined hardy Dutchman's pipe vine</name>
    <dbReference type="NCBI Taxonomy" id="158543"/>
    <lineage>
        <taxon>Eukaryota</taxon>
        <taxon>Viridiplantae</taxon>
        <taxon>Streptophyta</taxon>
        <taxon>Embryophyta</taxon>
        <taxon>Tracheophyta</taxon>
        <taxon>Spermatophyta</taxon>
        <taxon>Magnoliopsida</taxon>
        <taxon>Magnoliidae</taxon>
        <taxon>Piperales</taxon>
        <taxon>Aristolochiaceae</taxon>
        <taxon>Aristolochia</taxon>
    </lineage>
</organism>
<dbReference type="PROSITE" id="PS00139">
    <property type="entry name" value="THIOL_PROTEASE_CYS"/>
    <property type="match status" value="1"/>
</dbReference>
<dbReference type="Gene3D" id="3.90.70.10">
    <property type="entry name" value="Cysteine proteinases"/>
    <property type="match status" value="1"/>
</dbReference>
<dbReference type="Proteomes" id="UP000825729">
    <property type="component" value="Unassembled WGS sequence"/>
</dbReference>
<dbReference type="PROSITE" id="PS00639">
    <property type="entry name" value="THIOL_PROTEASE_HIS"/>
    <property type="match status" value="1"/>
</dbReference>
<dbReference type="GO" id="GO:0008234">
    <property type="term" value="F:cysteine-type peptidase activity"/>
    <property type="evidence" value="ECO:0007669"/>
    <property type="project" value="InterPro"/>
</dbReference>
<accession>A0AAV7EX83</accession>
<proteinExistence type="inferred from homology"/>
<keyword evidence="2" id="KW-1015">Disulfide bond</keyword>
<evidence type="ECO:0000313" key="7">
    <source>
        <dbReference type="Proteomes" id="UP000825729"/>
    </source>
</evidence>
<evidence type="ECO:0000313" key="6">
    <source>
        <dbReference type="EMBL" id="KAG9452516.1"/>
    </source>
</evidence>
<evidence type="ECO:0000256" key="3">
    <source>
        <dbReference type="SAM" id="SignalP"/>
    </source>
</evidence>
<dbReference type="GO" id="GO:0009699">
    <property type="term" value="P:phenylpropanoid biosynthetic process"/>
    <property type="evidence" value="ECO:0007669"/>
    <property type="project" value="UniProtKB-ARBA"/>
</dbReference>
<dbReference type="InterPro" id="IPR000668">
    <property type="entry name" value="Peptidase_C1A_C"/>
</dbReference>
<comment type="caution">
    <text evidence="6">The sequence shown here is derived from an EMBL/GenBank/DDBJ whole genome shotgun (WGS) entry which is preliminary data.</text>
</comment>
<dbReference type="Pfam" id="PF00112">
    <property type="entry name" value="Peptidase_C1"/>
    <property type="match status" value="1"/>
</dbReference>
<dbReference type="SMART" id="SM00848">
    <property type="entry name" value="Inhibitor_I29"/>
    <property type="match status" value="1"/>
</dbReference>
<dbReference type="PROSITE" id="PS00640">
    <property type="entry name" value="THIOL_PROTEASE_ASN"/>
    <property type="match status" value="1"/>
</dbReference>
<dbReference type="PRINTS" id="PR00705">
    <property type="entry name" value="PAPAIN"/>
</dbReference>
<evidence type="ECO:0000259" key="5">
    <source>
        <dbReference type="SMART" id="SM00848"/>
    </source>
</evidence>
<dbReference type="SMART" id="SM00645">
    <property type="entry name" value="Pept_C1"/>
    <property type="match status" value="1"/>
</dbReference>
<name>A0AAV7EX83_ARIFI</name>
<feature type="domain" description="Cathepsin propeptide inhibitor" evidence="5">
    <location>
        <begin position="62"/>
        <end position="118"/>
    </location>
</feature>
<dbReference type="GO" id="GO:0006508">
    <property type="term" value="P:proteolysis"/>
    <property type="evidence" value="ECO:0007669"/>
    <property type="project" value="InterPro"/>
</dbReference>
<evidence type="ECO:0000256" key="2">
    <source>
        <dbReference type="ARBA" id="ARBA00023157"/>
    </source>
</evidence>
<keyword evidence="3" id="KW-0732">Signal</keyword>
<dbReference type="SUPFAM" id="SSF54001">
    <property type="entry name" value="Cysteine proteinases"/>
    <property type="match status" value="1"/>
</dbReference>
<evidence type="ECO:0000256" key="1">
    <source>
        <dbReference type="ARBA" id="ARBA00008455"/>
    </source>
</evidence>
<dbReference type="InterPro" id="IPR038765">
    <property type="entry name" value="Papain-like_cys_pep_sf"/>
</dbReference>
<dbReference type="FunFam" id="3.90.70.10:FF:000039">
    <property type="entry name" value="Cysteine proteinase 2, putative"/>
    <property type="match status" value="1"/>
</dbReference>
<dbReference type="EMBL" id="JAINDJ010000003">
    <property type="protein sequence ID" value="KAG9452516.1"/>
    <property type="molecule type" value="Genomic_DNA"/>
</dbReference>
<reference evidence="6 7" key="1">
    <citation type="submission" date="2021-07" db="EMBL/GenBank/DDBJ databases">
        <title>The Aristolochia fimbriata genome: insights into angiosperm evolution, floral development and chemical biosynthesis.</title>
        <authorList>
            <person name="Jiao Y."/>
        </authorList>
    </citation>
    <scope>NUCLEOTIDE SEQUENCE [LARGE SCALE GENOMIC DNA]</scope>
    <source>
        <strain evidence="6">IBCAS-2021</strain>
        <tissue evidence="6">Leaf</tissue>
    </source>
</reference>
<feature type="domain" description="Peptidase C1A papain C-terminal" evidence="4">
    <location>
        <begin position="147"/>
        <end position="362"/>
    </location>
</feature>
<dbReference type="Pfam" id="PF08246">
    <property type="entry name" value="Inhibitor_I29"/>
    <property type="match status" value="1"/>
</dbReference>
<dbReference type="InterPro" id="IPR039417">
    <property type="entry name" value="Peptidase_C1A_papain-like"/>
</dbReference>
<dbReference type="CDD" id="cd02248">
    <property type="entry name" value="Peptidase_C1A"/>
    <property type="match status" value="1"/>
</dbReference>
<dbReference type="AlphaFoldDB" id="A0AAV7EX83"/>
<protein>
    <submittedName>
        <fullName evidence="6">Uncharacterized protein</fullName>
    </submittedName>
</protein>
<dbReference type="PANTHER" id="PTHR12411">
    <property type="entry name" value="CYSTEINE PROTEASE FAMILY C1-RELATED"/>
    <property type="match status" value="1"/>
</dbReference>
<gene>
    <name evidence="6" type="ORF">H6P81_005420</name>
</gene>
<dbReference type="InterPro" id="IPR013128">
    <property type="entry name" value="Peptidase_C1A"/>
</dbReference>
<feature type="signal peptide" evidence="3">
    <location>
        <begin position="1"/>
        <end position="24"/>
    </location>
</feature>
<dbReference type="InterPro" id="IPR000169">
    <property type="entry name" value="Pept_cys_AS"/>
</dbReference>
<dbReference type="InterPro" id="IPR025661">
    <property type="entry name" value="Pept_asp_AS"/>
</dbReference>
<dbReference type="GO" id="GO:0050547">
    <property type="term" value="F:feruloyl-CoA hydratase/lyase activity"/>
    <property type="evidence" value="ECO:0007669"/>
    <property type="project" value="UniProtKB-ARBA"/>
</dbReference>
<dbReference type="InterPro" id="IPR013201">
    <property type="entry name" value="Prot_inhib_I29"/>
</dbReference>
<dbReference type="InterPro" id="IPR025660">
    <property type="entry name" value="Pept_his_AS"/>
</dbReference>
<comment type="similarity">
    <text evidence="1">Belongs to the peptidase C1 family.</text>
</comment>
<evidence type="ECO:0000259" key="4">
    <source>
        <dbReference type="SMART" id="SM00645"/>
    </source>
</evidence>